<name>A0A942UTN8_9FIRM</name>
<dbReference type="AlphaFoldDB" id="A0A942UTN8"/>
<gene>
    <name evidence="2" type="ORF">GOQ27_02115</name>
</gene>
<evidence type="ECO:0000256" key="1">
    <source>
        <dbReference type="SAM" id="MobiDB-lite"/>
    </source>
</evidence>
<feature type="region of interest" description="Disordered" evidence="1">
    <location>
        <begin position="26"/>
        <end position="52"/>
    </location>
</feature>
<reference evidence="2" key="1">
    <citation type="submission" date="2019-12" db="EMBL/GenBank/DDBJ databases">
        <title>Clostridiaceae gen. nov. sp. nov., isolated from sediment in Xinjiang, China.</title>
        <authorList>
            <person name="Zhang R."/>
        </authorList>
    </citation>
    <scope>NUCLEOTIDE SEQUENCE</scope>
    <source>
        <strain evidence="2">D2Q-11</strain>
    </source>
</reference>
<comment type="caution">
    <text evidence="2">The sequence shown here is derived from an EMBL/GenBank/DDBJ whole genome shotgun (WGS) entry which is preliminary data.</text>
</comment>
<protein>
    <recommendedName>
        <fullName evidence="4">Spore coat protein GerQ</fullName>
    </recommendedName>
</protein>
<evidence type="ECO:0000313" key="2">
    <source>
        <dbReference type="EMBL" id="MBS4537235.1"/>
    </source>
</evidence>
<keyword evidence="3" id="KW-1185">Reference proteome</keyword>
<proteinExistence type="predicted"/>
<organism evidence="2 3">
    <name type="scientific">Anaeromonas frigoriresistens</name>
    <dbReference type="NCBI Taxonomy" id="2683708"/>
    <lineage>
        <taxon>Bacteria</taxon>
        <taxon>Bacillati</taxon>
        <taxon>Bacillota</taxon>
        <taxon>Tissierellia</taxon>
        <taxon>Tissierellales</taxon>
        <taxon>Thermohalobacteraceae</taxon>
        <taxon>Anaeromonas</taxon>
    </lineage>
</organism>
<accession>A0A942UTN8</accession>
<dbReference type="RefSeq" id="WP_203365160.1">
    <property type="nucleotide sequence ID" value="NZ_WSFT01000013.1"/>
</dbReference>
<dbReference type="Proteomes" id="UP000724672">
    <property type="component" value="Unassembled WGS sequence"/>
</dbReference>
<sequence length="123" mass="14234">MYPNNYNLPMPTRNMQNNMPYYGYPMPNNPNMPNQERPDMPMPDRGAPEAPPVMRDTEYLQGYLNTLIGEFVRIDFLIGTNTFIDKAGTLMEVGIDYVVLLEQETDDYIVGDLYSIKFVKVLR</sequence>
<dbReference type="EMBL" id="WSFT01000013">
    <property type="protein sequence ID" value="MBS4537235.1"/>
    <property type="molecule type" value="Genomic_DNA"/>
</dbReference>
<evidence type="ECO:0008006" key="4">
    <source>
        <dbReference type="Google" id="ProtNLM"/>
    </source>
</evidence>
<evidence type="ECO:0000313" key="3">
    <source>
        <dbReference type="Proteomes" id="UP000724672"/>
    </source>
</evidence>